<sequence length="80" mass="9245">MAACQPIEYEYEYRFAEHEHEHDNRCTAAGKSRFSKMVPSSSLARDRWRSGIQVLVLVLVLVLETKPGDRARIRPQSPRC</sequence>
<evidence type="ECO:0000313" key="1">
    <source>
        <dbReference type="EMBL" id="TWT65284.1"/>
    </source>
</evidence>
<name>A0A5C5XQV4_9BACT</name>
<evidence type="ECO:0000313" key="2">
    <source>
        <dbReference type="Proteomes" id="UP000318053"/>
    </source>
</evidence>
<accession>A0A5C5XQV4</accession>
<dbReference type="Proteomes" id="UP000318053">
    <property type="component" value="Unassembled WGS sequence"/>
</dbReference>
<dbReference type="EMBL" id="SJPK01000007">
    <property type="protein sequence ID" value="TWT65284.1"/>
    <property type="molecule type" value="Genomic_DNA"/>
</dbReference>
<proteinExistence type="predicted"/>
<keyword evidence="2" id="KW-1185">Reference proteome</keyword>
<dbReference type="AlphaFoldDB" id="A0A5C5XQV4"/>
<comment type="caution">
    <text evidence="1">The sequence shown here is derived from an EMBL/GenBank/DDBJ whole genome shotgun (WGS) entry which is preliminary data.</text>
</comment>
<protein>
    <submittedName>
        <fullName evidence="1">Uncharacterized protein</fullName>
    </submittedName>
</protein>
<reference evidence="1 2" key="1">
    <citation type="submission" date="2019-02" db="EMBL/GenBank/DDBJ databases">
        <title>Deep-cultivation of Planctomycetes and their phenomic and genomic characterization uncovers novel biology.</title>
        <authorList>
            <person name="Wiegand S."/>
            <person name="Jogler M."/>
            <person name="Boedeker C."/>
            <person name="Pinto D."/>
            <person name="Vollmers J."/>
            <person name="Rivas-Marin E."/>
            <person name="Kohn T."/>
            <person name="Peeters S.H."/>
            <person name="Heuer A."/>
            <person name="Rast P."/>
            <person name="Oberbeckmann S."/>
            <person name="Bunk B."/>
            <person name="Jeske O."/>
            <person name="Meyerdierks A."/>
            <person name="Storesund J.E."/>
            <person name="Kallscheuer N."/>
            <person name="Luecker S."/>
            <person name="Lage O.M."/>
            <person name="Pohl T."/>
            <person name="Merkel B.J."/>
            <person name="Hornburger P."/>
            <person name="Mueller R.-W."/>
            <person name="Bruemmer F."/>
            <person name="Labrenz M."/>
            <person name="Spormann A.M."/>
            <person name="Op Den Camp H."/>
            <person name="Overmann J."/>
            <person name="Amann R."/>
            <person name="Jetten M.S.M."/>
            <person name="Mascher T."/>
            <person name="Medema M.H."/>
            <person name="Devos D.P."/>
            <person name="Kaster A.-K."/>
            <person name="Ovreas L."/>
            <person name="Rohde M."/>
            <person name="Galperin M.Y."/>
            <person name="Jogler C."/>
        </authorList>
    </citation>
    <scope>NUCLEOTIDE SEQUENCE [LARGE SCALE GENOMIC DNA]</scope>
    <source>
        <strain evidence="1 2">CA85</strain>
    </source>
</reference>
<gene>
    <name evidence="1" type="ORF">CA85_31960</name>
</gene>
<organism evidence="1 2">
    <name type="scientific">Allorhodopirellula solitaria</name>
    <dbReference type="NCBI Taxonomy" id="2527987"/>
    <lineage>
        <taxon>Bacteria</taxon>
        <taxon>Pseudomonadati</taxon>
        <taxon>Planctomycetota</taxon>
        <taxon>Planctomycetia</taxon>
        <taxon>Pirellulales</taxon>
        <taxon>Pirellulaceae</taxon>
        <taxon>Allorhodopirellula</taxon>
    </lineage>
</organism>